<sequence length="441" mass="47870">MEIDKIIGQRVERGRRRRGWQQRQLGAEVGRSESWVGQVERGVLSLDSVSLAERLARVLGMTVDHILAFDIRYPDAVVVAQSGRSPAVTPPPARAKAPEAESPETVLRRTFTLGSLVGMTTAFTALSPDAEAQAARPGAPVDQSVVDELRSIGASYRRSYKSFPASSLVPVAHHQIQLVTSLRPKDQPAAVRNSLLAHMAEMAALAAILLSLDLGDQEQSDAYTDFGYRIAKEIQSPELCALLLGGQAFRTSYGGDPDGGLDYALAAVDAAERGASARMRAWTHAVASEMYSSTRDEHGFRSSLEESRTVLSGPMDDERWGGISWFDESKAAAYEGSDLIRLGKYDEALPSLDQAIDRLGPEMLRHRCTAYLARAEAHAGAGHVDAACQDGHAALDLVTRIQHRETLRRVGELHRQLRSAKTASTRSLGEHLIDTRSALAA</sequence>
<evidence type="ECO:0000313" key="2">
    <source>
        <dbReference type="EMBL" id="TWF98596.1"/>
    </source>
</evidence>
<evidence type="ECO:0000259" key="1">
    <source>
        <dbReference type="PROSITE" id="PS50943"/>
    </source>
</evidence>
<dbReference type="Gene3D" id="1.25.40.10">
    <property type="entry name" value="Tetratricopeptide repeat domain"/>
    <property type="match status" value="1"/>
</dbReference>
<dbReference type="InterPro" id="IPR001387">
    <property type="entry name" value="Cro/C1-type_HTH"/>
</dbReference>
<keyword evidence="3" id="KW-1185">Reference proteome</keyword>
<dbReference type="PROSITE" id="PS50943">
    <property type="entry name" value="HTH_CROC1"/>
    <property type="match status" value="1"/>
</dbReference>
<dbReference type="AlphaFoldDB" id="A0A561UGW6"/>
<dbReference type="SMART" id="SM00530">
    <property type="entry name" value="HTH_XRE"/>
    <property type="match status" value="1"/>
</dbReference>
<dbReference type="Pfam" id="PF13560">
    <property type="entry name" value="HTH_31"/>
    <property type="match status" value="1"/>
</dbReference>
<dbReference type="InterPro" id="IPR010982">
    <property type="entry name" value="Lambda_DNA-bd_dom_sf"/>
</dbReference>
<feature type="domain" description="HTH cro/C1-type" evidence="1">
    <location>
        <begin position="11"/>
        <end position="66"/>
    </location>
</feature>
<name>A0A561UGW6_9ACTN</name>
<protein>
    <submittedName>
        <fullName evidence="2">Helix-turn-helix protein</fullName>
    </submittedName>
</protein>
<proteinExistence type="predicted"/>
<accession>A0A561UGW6</accession>
<organism evidence="2 3">
    <name type="scientific">Kitasatospora viridis</name>
    <dbReference type="NCBI Taxonomy" id="281105"/>
    <lineage>
        <taxon>Bacteria</taxon>
        <taxon>Bacillati</taxon>
        <taxon>Actinomycetota</taxon>
        <taxon>Actinomycetes</taxon>
        <taxon>Kitasatosporales</taxon>
        <taxon>Streptomycetaceae</taxon>
        <taxon>Kitasatospora</taxon>
    </lineage>
</organism>
<evidence type="ECO:0000313" key="3">
    <source>
        <dbReference type="Proteomes" id="UP000317940"/>
    </source>
</evidence>
<dbReference type="InterPro" id="IPR011990">
    <property type="entry name" value="TPR-like_helical_dom_sf"/>
</dbReference>
<dbReference type="Proteomes" id="UP000317940">
    <property type="component" value="Unassembled WGS sequence"/>
</dbReference>
<dbReference type="EMBL" id="VIWT01000001">
    <property type="protein sequence ID" value="TWF98596.1"/>
    <property type="molecule type" value="Genomic_DNA"/>
</dbReference>
<gene>
    <name evidence="2" type="ORF">FHX73_112417</name>
</gene>
<reference evidence="2 3" key="1">
    <citation type="submission" date="2019-06" db="EMBL/GenBank/DDBJ databases">
        <title>Sequencing the genomes of 1000 actinobacteria strains.</title>
        <authorList>
            <person name="Klenk H.-P."/>
        </authorList>
    </citation>
    <scope>NUCLEOTIDE SEQUENCE [LARGE SCALE GENOMIC DNA]</scope>
    <source>
        <strain evidence="2 3">DSM 44826</strain>
    </source>
</reference>
<dbReference type="GO" id="GO:0003677">
    <property type="term" value="F:DNA binding"/>
    <property type="evidence" value="ECO:0007669"/>
    <property type="project" value="InterPro"/>
</dbReference>
<comment type="caution">
    <text evidence="2">The sequence shown here is derived from an EMBL/GenBank/DDBJ whole genome shotgun (WGS) entry which is preliminary data.</text>
</comment>
<dbReference type="OrthoDB" id="3504495at2"/>
<dbReference type="Gene3D" id="1.10.260.40">
    <property type="entry name" value="lambda repressor-like DNA-binding domains"/>
    <property type="match status" value="1"/>
</dbReference>
<dbReference type="SUPFAM" id="SSF47413">
    <property type="entry name" value="lambda repressor-like DNA-binding domains"/>
    <property type="match status" value="1"/>
</dbReference>
<dbReference type="SUPFAM" id="SSF48452">
    <property type="entry name" value="TPR-like"/>
    <property type="match status" value="1"/>
</dbReference>